<dbReference type="PROSITE" id="PS51257">
    <property type="entry name" value="PROKAR_LIPOPROTEIN"/>
    <property type="match status" value="1"/>
</dbReference>
<dbReference type="RefSeq" id="WP_132123427.1">
    <property type="nucleotide sequence ID" value="NZ_SLWS01000010.1"/>
</dbReference>
<feature type="region of interest" description="Disordered" evidence="1">
    <location>
        <begin position="22"/>
        <end position="53"/>
    </location>
</feature>
<keyword evidence="2" id="KW-0732">Signal</keyword>
<keyword evidence="4" id="KW-1185">Reference proteome</keyword>
<feature type="compositionally biased region" description="Polar residues" evidence="1">
    <location>
        <begin position="31"/>
        <end position="44"/>
    </location>
</feature>
<feature type="chain" id="PRO_5038567685" description="Lipoprotein" evidence="2">
    <location>
        <begin position="22"/>
        <end position="359"/>
    </location>
</feature>
<evidence type="ECO:0000256" key="1">
    <source>
        <dbReference type="SAM" id="MobiDB-lite"/>
    </source>
</evidence>
<evidence type="ECO:0000313" key="3">
    <source>
        <dbReference type="EMBL" id="TCO53439.1"/>
    </source>
</evidence>
<name>A0A4R2JBK0_9PSEU</name>
<gene>
    <name evidence="3" type="ORF">EV192_11028</name>
</gene>
<evidence type="ECO:0000313" key="4">
    <source>
        <dbReference type="Proteomes" id="UP000295680"/>
    </source>
</evidence>
<accession>A0A4R2JBK0</accession>
<reference evidence="3 4" key="1">
    <citation type="submission" date="2019-03" db="EMBL/GenBank/DDBJ databases">
        <title>Genomic Encyclopedia of Type Strains, Phase IV (KMG-IV): sequencing the most valuable type-strain genomes for metagenomic binning, comparative biology and taxonomic classification.</title>
        <authorList>
            <person name="Goeker M."/>
        </authorList>
    </citation>
    <scope>NUCLEOTIDE SEQUENCE [LARGE SCALE GENOMIC DNA]</scope>
    <source>
        <strain evidence="3 4">DSM 45934</strain>
    </source>
</reference>
<dbReference type="AlphaFoldDB" id="A0A4R2JBK0"/>
<evidence type="ECO:0008006" key="5">
    <source>
        <dbReference type="Google" id="ProtNLM"/>
    </source>
</evidence>
<dbReference type="Proteomes" id="UP000295680">
    <property type="component" value="Unassembled WGS sequence"/>
</dbReference>
<comment type="caution">
    <text evidence="3">The sequence shown here is derived from an EMBL/GenBank/DDBJ whole genome shotgun (WGS) entry which is preliminary data.</text>
</comment>
<organism evidence="3 4">
    <name type="scientific">Actinocrispum wychmicini</name>
    <dbReference type="NCBI Taxonomy" id="1213861"/>
    <lineage>
        <taxon>Bacteria</taxon>
        <taxon>Bacillati</taxon>
        <taxon>Actinomycetota</taxon>
        <taxon>Actinomycetes</taxon>
        <taxon>Pseudonocardiales</taxon>
        <taxon>Pseudonocardiaceae</taxon>
        <taxon>Actinocrispum</taxon>
    </lineage>
</organism>
<dbReference type="OrthoDB" id="3670118at2"/>
<protein>
    <recommendedName>
        <fullName evidence="5">Lipoprotein</fullName>
    </recommendedName>
</protein>
<feature type="signal peptide" evidence="2">
    <location>
        <begin position="1"/>
        <end position="21"/>
    </location>
</feature>
<proteinExistence type="predicted"/>
<sequence length="359" mass="37448">MPRWGVRSVACAVAAAASLSACSGKSDGLPTGQSEPSVPSTSRPPFTGKTLANGDVQKVTDLGGARMQPVSGAEVRGPGVTLKVVEFGTADQIDDSGSSYRAPDKSTLIAFRTSTTVDKDTQSGVLEQLAFGVSVDGTQRSLPDILSGRPTSGSATASFIVAVPEQRRTVELQLKAAGLTQAIDLLEGKPKGDRPKALYRPAEGTVLRQESLPPANFQTAIWPNQPPAQQVVTVKEADFSYFNGVTHNVPSSPDKAWLTFVGTSATGGNGDICVTPLAAHKLVDDKGATISPSESASKMPGEGYIAEEAFTVSFEVPADVKSVTLVIAPTQMRCQVSTGNYQARQSSGEAKIAVTIPEK</sequence>
<dbReference type="EMBL" id="SLWS01000010">
    <property type="protein sequence ID" value="TCO53439.1"/>
    <property type="molecule type" value="Genomic_DNA"/>
</dbReference>
<evidence type="ECO:0000256" key="2">
    <source>
        <dbReference type="SAM" id="SignalP"/>
    </source>
</evidence>